<dbReference type="SUPFAM" id="SSF54862">
    <property type="entry name" value="4Fe-4S ferredoxins"/>
    <property type="match status" value="1"/>
</dbReference>
<dbReference type="RefSeq" id="WP_186888126.1">
    <property type="nucleotide sequence ID" value="NZ_JACONZ010000003.1"/>
</dbReference>
<evidence type="ECO:0000256" key="2">
    <source>
        <dbReference type="ARBA" id="ARBA00022723"/>
    </source>
</evidence>
<dbReference type="InterPro" id="IPR017900">
    <property type="entry name" value="4Fe4S_Fe_S_CS"/>
</dbReference>
<dbReference type="PANTHER" id="PTHR43560">
    <property type="entry name" value="ION-TRANSLOCATING OXIDOREDUCTASE COMPLEX SUBUNIT B"/>
    <property type="match status" value="1"/>
</dbReference>
<dbReference type="InterPro" id="IPR050395">
    <property type="entry name" value="4Fe4S_Ferredoxin_RnfB"/>
</dbReference>
<sequence>MREFFHSVTLDRDKCKGCINCIKRCPTEAIRVRDGKAAISPERCIDCGECIRICPHHAKQPIYDPLSVIGDYDYPIALPAPSLYAQFNNLEDTDLLLTALRDMGFAEVYEVARAAELVSDATRRYLARPDTLKPVISSACPAVSRLIRVRFPELVPNVLPLVAPVELAARLAKKEAAARTGLPPERIGAIFISPCPAKVTAMRMPLGSEKSEIDAVVAIKDVYPKLLRLMKHAEPQPLSASGRIGMGWAESGGEAAGLISTERYLAADGIENVIKVLEDLEDEKLGELDFVELDACAGGCVGGVLTVENPYIAKAKLKLLRRYLPVSRNHLGEELPAEAKWDRAMEYQPVLELGGDTSESFARYSEMQRLLDALPGLDCGSCGAPTCKALAEDIVKGDGDLDDCVVLLRERMEAVLRALHIDKDGRAGKG</sequence>
<evidence type="ECO:0000256" key="3">
    <source>
        <dbReference type="ARBA" id="ARBA00023004"/>
    </source>
</evidence>
<dbReference type="Pfam" id="PF04060">
    <property type="entry name" value="FeS"/>
    <property type="match status" value="1"/>
</dbReference>
<dbReference type="PROSITE" id="PS51379">
    <property type="entry name" value="4FE4S_FER_2"/>
    <property type="match status" value="2"/>
</dbReference>
<dbReference type="PROSITE" id="PS00198">
    <property type="entry name" value="4FE4S_FER_1"/>
    <property type="match status" value="2"/>
</dbReference>
<name>A0A923IFB2_9FIRM</name>
<dbReference type="GO" id="GO:0051539">
    <property type="term" value="F:4 iron, 4 sulfur cluster binding"/>
    <property type="evidence" value="ECO:0007669"/>
    <property type="project" value="UniProtKB-KW"/>
</dbReference>
<dbReference type="InterPro" id="IPR004108">
    <property type="entry name" value="Fe_hydrogenase_lsu_C"/>
</dbReference>
<dbReference type="InterPro" id="IPR009016">
    <property type="entry name" value="Fe_hydrogenase"/>
</dbReference>
<dbReference type="PANTHER" id="PTHR43560:SF1">
    <property type="entry name" value="ION-TRANSLOCATING OXIDOREDUCTASE COMPLEX SUBUNIT B"/>
    <property type="match status" value="1"/>
</dbReference>
<evidence type="ECO:0000256" key="4">
    <source>
        <dbReference type="ARBA" id="ARBA00023014"/>
    </source>
</evidence>
<dbReference type="Pfam" id="PF13237">
    <property type="entry name" value="Fer4_10"/>
    <property type="match status" value="1"/>
</dbReference>
<gene>
    <name evidence="7" type="ORF">H8S23_09600</name>
</gene>
<evidence type="ECO:0000259" key="5">
    <source>
        <dbReference type="PROSITE" id="PS51379"/>
    </source>
</evidence>
<comment type="caution">
    <text evidence="7">The sequence shown here is derived from an EMBL/GenBank/DDBJ whole genome shotgun (WGS) entry which is preliminary data.</text>
</comment>
<organism evidence="7 8">
    <name type="scientific">Anaerofilum hominis</name>
    <dbReference type="NCBI Taxonomy" id="2763016"/>
    <lineage>
        <taxon>Bacteria</taxon>
        <taxon>Bacillati</taxon>
        <taxon>Bacillota</taxon>
        <taxon>Clostridia</taxon>
        <taxon>Eubacteriales</taxon>
        <taxon>Oscillospiraceae</taxon>
        <taxon>Anaerofilum</taxon>
    </lineage>
</organism>
<feature type="domain" description="4Fe-4S ferredoxin-type" evidence="5">
    <location>
        <begin position="36"/>
        <end position="64"/>
    </location>
</feature>
<keyword evidence="8" id="KW-1185">Reference proteome</keyword>
<dbReference type="InterPro" id="IPR007202">
    <property type="entry name" value="4Fe-4S_dom"/>
</dbReference>
<dbReference type="SUPFAM" id="SSF53920">
    <property type="entry name" value="Fe-only hydrogenase"/>
    <property type="match status" value="1"/>
</dbReference>
<dbReference type="Proteomes" id="UP000659630">
    <property type="component" value="Unassembled WGS sequence"/>
</dbReference>
<dbReference type="InterPro" id="IPR017896">
    <property type="entry name" value="4Fe4S_Fe-S-bd"/>
</dbReference>
<dbReference type="EMBL" id="JACONZ010000003">
    <property type="protein sequence ID" value="MBC5581762.1"/>
    <property type="molecule type" value="Genomic_DNA"/>
</dbReference>
<feature type="domain" description="4Fe-4S ferredoxin-type" evidence="5">
    <location>
        <begin position="6"/>
        <end position="35"/>
    </location>
</feature>
<keyword evidence="2" id="KW-0479">Metal-binding</keyword>
<protein>
    <submittedName>
        <fullName evidence="7">4Fe-4S binding protein</fullName>
    </submittedName>
</protein>
<evidence type="ECO:0000259" key="6">
    <source>
        <dbReference type="PROSITE" id="PS51656"/>
    </source>
</evidence>
<dbReference type="Gene3D" id="3.40.950.10">
    <property type="entry name" value="Fe-only Hydrogenase (Larger Subunit), Chain L, domain 3"/>
    <property type="match status" value="1"/>
</dbReference>
<keyword evidence="4" id="KW-0411">Iron-sulfur</keyword>
<dbReference type="AlphaFoldDB" id="A0A923IFB2"/>
<keyword evidence="3" id="KW-0408">Iron</keyword>
<dbReference type="Gene3D" id="3.30.70.20">
    <property type="match status" value="1"/>
</dbReference>
<dbReference type="Gene3D" id="1.10.15.40">
    <property type="entry name" value="Electron transport complex subunit B, putative Fe-S cluster"/>
    <property type="match status" value="1"/>
</dbReference>
<dbReference type="GO" id="GO:0046872">
    <property type="term" value="F:metal ion binding"/>
    <property type="evidence" value="ECO:0007669"/>
    <property type="project" value="UniProtKB-KW"/>
</dbReference>
<proteinExistence type="predicted"/>
<dbReference type="Pfam" id="PF02906">
    <property type="entry name" value="Fe_hyd_lg_C"/>
    <property type="match status" value="2"/>
</dbReference>
<evidence type="ECO:0000256" key="1">
    <source>
        <dbReference type="ARBA" id="ARBA00022485"/>
    </source>
</evidence>
<accession>A0A923IFB2</accession>
<feature type="domain" description="4Fe-4S" evidence="6">
    <location>
        <begin position="356"/>
        <end position="421"/>
    </location>
</feature>
<evidence type="ECO:0000313" key="8">
    <source>
        <dbReference type="Proteomes" id="UP000659630"/>
    </source>
</evidence>
<evidence type="ECO:0000313" key="7">
    <source>
        <dbReference type="EMBL" id="MBC5581762.1"/>
    </source>
</evidence>
<dbReference type="PROSITE" id="PS51656">
    <property type="entry name" value="4FE4S"/>
    <property type="match status" value="1"/>
</dbReference>
<reference evidence="7" key="1">
    <citation type="submission" date="2020-08" db="EMBL/GenBank/DDBJ databases">
        <title>Genome public.</title>
        <authorList>
            <person name="Liu C."/>
            <person name="Sun Q."/>
        </authorList>
    </citation>
    <scope>NUCLEOTIDE SEQUENCE</scope>
    <source>
        <strain evidence="7">BX8</strain>
    </source>
</reference>
<keyword evidence="1" id="KW-0004">4Fe-4S</keyword>